<reference evidence="1" key="1">
    <citation type="journal article" date="2015" name="Nature">
        <title>Complex archaea that bridge the gap between prokaryotes and eukaryotes.</title>
        <authorList>
            <person name="Spang A."/>
            <person name="Saw J.H."/>
            <person name="Jorgensen S.L."/>
            <person name="Zaremba-Niedzwiedzka K."/>
            <person name="Martijn J."/>
            <person name="Lind A.E."/>
            <person name="van Eijk R."/>
            <person name="Schleper C."/>
            <person name="Guy L."/>
            <person name="Ettema T.J."/>
        </authorList>
    </citation>
    <scope>NUCLEOTIDE SEQUENCE</scope>
</reference>
<evidence type="ECO:0000313" key="1">
    <source>
        <dbReference type="EMBL" id="KKL25525.1"/>
    </source>
</evidence>
<accession>A0A0F9BUC7</accession>
<protein>
    <submittedName>
        <fullName evidence="1">Uncharacterized protein</fullName>
    </submittedName>
</protein>
<dbReference type="GO" id="GO:0042781">
    <property type="term" value="F:3'-tRNA processing endoribonuclease activity"/>
    <property type="evidence" value="ECO:0007669"/>
    <property type="project" value="TreeGrafter"/>
</dbReference>
<dbReference type="Pfam" id="PF23023">
    <property type="entry name" value="Anti-Pycsar_Apyc1"/>
    <property type="match status" value="1"/>
</dbReference>
<organism evidence="1">
    <name type="scientific">marine sediment metagenome</name>
    <dbReference type="NCBI Taxonomy" id="412755"/>
    <lineage>
        <taxon>unclassified sequences</taxon>
        <taxon>metagenomes</taxon>
        <taxon>ecological metagenomes</taxon>
    </lineage>
</organism>
<dbReference type="PANTHER" id="PTHR46018">
    <property type="entry name" value="ZINC PHOSPHODIESTERASE ELAC PROTEIN 1"/>
    <property type="match status" value="1"/>
</dbReference>
<dbReference type="InterPro" id="IPR036866">
    <property type="entry name" value="RibonucZ/Hydroxyglut_hydro"/>
</dbReference>
<dbReference type="Gene3D" id="3.60.15.10">
    <property type="entry name" value="Ribonuclease Z/Hydroxyacylglutathione hydrolase-like"/>
    <property type="match status" value="1"/>
</dbReference>
<comment type="caution">
    <text evidence="1">The sequence shown here is derived from an EMBL/GenBank/DDBJ whole genome shotgun (WGS) entry which is preliminary data.</text>
</comment>
<proteinExistence type="predicted"/>
<dbReference type="SUPFAM" id="SSF56281">
    <property type="entry name" value="Metallo-hydrolase/oxidoreductase"/>
    <property type="match status" value="1"/>
</dbReference>
<name>A0A0F9BUC7_9ZZZZ</name>
<sequence length="210" mass="24231">MLSLKTLNRDIDLIDTIFISHLHGDHTFGLPFLIINKWMKSRQEGMRTPLTILGPNGIEPYVKKITEYAFTTANPCYEWLKQNITFSTIQSNVAMPFENLKLSCFGLRHVIKSYGFFLENRHETVFSYIADTTWCRQVEKILERRPQIVFIDMNGGESHVHISPEEVIEKGLPITQGKTTYYGMHLAEEFGHHGAHIQCGKQGEEIIIQY</sequence>
<dbReference type="AlphaFoldDB" id="A0A0F9BUC7"/>
<dbReference type="EMBL" id="LAZR01036182">
    <property type="protein sequence ID" value="KKL25525.1"/>
    <property type="molecule type" value="Genomic_DNA"/>
</dbReference>
<gene>
    <name evidence="1" type="ORF">LCGC14_2404400</name>
</gene>
<dbReference type="PANTHER" id="PTHR46018:SF2">
    <property type="entry name" value="ZINC PHOSPHODIESTERASE ELAC PROTEIN 1"/>
    <property type="match status" value="1"/>
</dbReference>